<evidence type="ECO:0000313" key="5">
    <source>
        <dbReference type="EMBL" id="MBA5637141.1"/>
    </source>
</evidence>
<dbReference type="PANTHER" id="PTHR42811">
    <property type="entry name" value="SERINE ACETYLTRANSFERASE"/>
    <property type="match status" value="1"/>
</dbReference>
<gene>
    <name evidence="5" type="ORF">H3H37_08740</name>
</gene>
<dbReference type="SUPFAM" id="SSF51161">
    <property type="entry name" value="Trimeric LpxA-like enzymes"/>
    <property type="match status" value="1"/>
</dbReference>
<dbReference type="PROSITE" id="PS00101">
    <property type="entry name" value="HEXAPEP_TRANSFERASES"/>
    <property type="match status" value="1"/>
</dbReference>
<dbReference type="InterPro" id="IPR011004">
    <property type="entry name" value="Trimer_LpxA-like_sf"/>
</dbReference>
<dbReference type="Proteomes" id="UP000534388">
    <property type="component" value="Unassembled WGS sequence"/>
</dbReference>
<dbReference type="EMBL" id="JACEZT010000004">
    <property type="protein sequence ID" value="MBA5637141.1"/>
    <property type="molecule type" value="Genomic_DNA"/>
</dbReference>
<dbReference type="RefSeq" id="WP_182161452.1">
    <property type="nucleotide sequence ID" value="NZ_JACEZT010000004.1"/>
</dbReference>
<dbReference type="AlphaFoldDB" id="A0A7W2ER78"/>
<dbReference type="PIRSF" id="PIRSF000441">
    <property type="entry name" value="CysE"/>
    <property type="match status" value="1"/>
</dbReference>
<dbReference type="InterPro" id="IPR001451">
    <property type="entry name" value="Hexapep"/>
</dbReference>
<keyword evidence="2 5" id="KW-0808">Transferase</keyword>
<keyword evidence="6" id="KW-1185">Reference proteome</keyword>
<evidence type="ECO:0000313" key="6">
    <source>
        <dbReference type="Proteomes" id="UP000534388"/>
    </source>
</evidence>
<dbReference type="InterPro" id="IPR018357">
    <property type="entry name" value="Hexapep_transf_CS"/>
</dbReference>
<dbReference type="GO" id="GO:0005737">
    <property type="term" value="C:cytoplasm"/>
    <property type="evidence" value="ECO:0007669"/>
    <property type="project" value="InterPro"/>
</dbReference>
<accession>A0A7W2ER78</accession>
<evidence type="ECO:0000256" key="3">
    <source>
        <dbReference type="ARBA" id="ARBA00022737"/>
    </source>
</evidence>
<dbReference type="CDD" id="cd03354">
    <property type="entry name" value="LbH_SAT"/>
    <property type="match status" value="1"/>
</dbReference>
<keyword evidence="4" id="KW-0012">Acyltransferase</keyword>
<keyword evidence="3" id="KW-0677">Repeat</keyword>
<evidence type="ECO:0000256" key="2">
    <source>
        <dbReference type="ARBA" id="ARBA00022679"/>
    </source>
</evidence>
<dbReference type="GO" id="GO:0009001">
    <property type="term" value="F:serine O-acetyltransferase activity"/>
    <property type="evidence" value="ECO:0007669"/>
    <property type="project" value="InterPro"/>
</dbReference>
<comment type="caution">
    <text evidence="5">The sequence shown here is derived from an EMBL/GenBank/DDBJ whole genome shotgun (WGS) entry which is preliminary data.</text>
</comment>
<sequence length="142" mass="15098">MIKVFRLASLLHRHGIPWLPRLLYGFNRIVFGIVLPPSVQVGRDVRFAYSGLGTVVHARARIGDRVKVAQNVTIGGRSGHHEVPVIEDDVEIGAGACVLGPVTIGRNARIGANAVVLQNVPAGMMAVGVPATVRPVRGQETA</sequence>
<name>A0A7W2ER78_9BURK</name>
<dbReference type="InterPro" id="IPR005881">
    <property type="entry name" value="Ser_O-AcTrfase"/>
</dbReference>
<protein>
    <submittedName>
        <fullName evidence="5">Serine acetyltransferase</fullName>
    </submittedName>
</protein>
<evidence type="ECO:0000256" key="4">
    <source>
        <dbReference type="ARBA" id="ARBA00023315"/>
    </source>
</evidence>
<reference evidence="5 6" key="1">
    <citation type="submission" date="2020-07" db="EMBL/GenBank/DDBJ databases">
        <title>Novel species isolated from subtropical streams in China.</title>
        <authorList>
            <person name="Lu H."/>
        </authorList>
    </citation>
    <scope>NUCLEOTIDE SEQUENCE [LARGE SCALE GENOMIC DNA]</scope>
    <source>
        <strain evidence="5 6">LX20W</strain>
    </source>
</reference>
<dbReference type="InterPro" id="IPR045304">
    <property type="entry name" value="LbH_SAT"/>
</dbReference>
<comment type="similarity">
    <text evidence="1">Belongs to the transferase hexapeptide repeat family.</text>
</comment>
<dbReference type="GO" id="GO:0006535">
    <property type="term" value="P:cysteine biosynthetic process from serine"/>
    <property type="evidence" value="ECO:0007669"/>
    <property type="project" value="InterPro"/>
</dbReference>
<dbReference type="Pfam" id="PF00132">
    <property type="entry name" value="Hexapep"/>
    <property type="match status" value="1"/>
</dbReference>
<organism evidence="5 6">
    <name type="scientific">Rugamonas brunnea</name>
    <dbReference type="NCBI Taxonomy" id="2758569"/>
    <lineage>
        <taxon>Bacteria</taxon>
        <taxon>Pseudomonadati</taxon>
        <taxon>Pseudomonadota</taxon>
        <taxon>Betaproteobacteria</taxon>
        <taxon>Burkholderiales</taxon>
        <taxon>Oxalobacteraceae</taxon>
        <taxon>Telluria group</taxon>
        <taxon>Rugamonas</taxon>
    </lineage>
</organism>
<evidence type="ECO:0000256" key="1">
    <source>
        <dbReference type="ARBA" id="ARBA00007274"/>
    </source>
</evidence>
<dbReference type="Gene3D" id="2.160.10.10">
    <property type="entry name" value="Hexapeptide repeat proteins"/>
    <property type="match status" value="1"/>
</dbReference>
<proteinExistence type="inferred from homology"/>